<dbReference type="AlphaFoldDB" id="F0UJR4"/>
<dbReference type="HOGENOM" id="CLU_2222428_0_0_1"/>
<gene>
    <name evidence="2" type="ORF">HCEG_05022</name>
</gene>
<name>F0UJR4_AJEC8</name>
<dbReference type="OrthoDB" id="10510179at2759"/>
<dbReference type="Proteomes" id="UP000008142">
    <property type="component" value="Unassembled WGS sequence"/>
</dbReference>
<evidence type="ECO:0000313" key="3">
    <source>
        <dbReference type="Proteomes" id="UP000008142"/>
    </source>
</evidence>
<evidence type="ECO:0000256" key="1">
    <source>
        <dbReference type="SAM" id="MobiDB-lite"/>
    </source>
</evidence>
<proteinExistence type="predicted"/>
<dbReference type="EMBL" id="DS990639">
    <property type="protein sequence ID" value="EGC45807.1"/>
    <property type="molecule type" value="Genomic_DNA"/>
</dbReference>
<evidence type="ECO:0000313" key="2">
    <source>
        <dbReference type="EMBL" id="EGC45807.1"/>
    </source>
</evidence>
<feature type="region of interest" description="Disordered" evidence="1">
    <location>
        <begin position="62"/>
        <end position="106"/>
    </location>
</feature>
<sequence>MFIPVDDDSTQNVFRLPEKLALPTLIDRGVSPCHCALMPPGQVSPSESDGVRLLLAEATDGNGCNREKKRPGQGHSCVRLCAMPRPRSGGPVGSGKDLSSISHFGP</sequence>
<protein>
    <submittedName>
        <fullName evidence="2">Predicted protein</fullName>
    </submittedName>
</protein>
<feature type="compositionally biased region" description="Polar residues" evidence="1">
    <location>
        <begin position="97"/>
        <end position="106"/>
    </location>
</feature>
<organism evidence="3">
    <name type="scientific">Ajellomyces capsulatus (strain H88)</name>
    <name type="common">Darling's disease fungus</name>
    <name type="synonym">Histoplasma capsulatum</name>
    <dbReference type="NCBI Taxonomy" id="544711"/>
    <lineage>
        <taxon>Eukaryota</taxon>
        <taxon>Fungi</taxon>
        <taxon>Dikarya</taxon>
        <taxon>Ascomycota</taxon>
        <taxon>Pezizomycotina</taxon>
        <taxon>Eurotiomycetes</taxon>
        <taxon>Eurotiomycetidae</taxon>
        <taxon>Onygenales</taxon>
        <taxon>Ajellomycetaceae</taxon>
        <taxon>Histoplasma</taxon>
    </lineage>
</organism>
<accession>F0UJR4</accession>
<reference evidence="3" key="1">
    <citation type="submission" date="2008-07" db="EMBL/GenBank/DDBJ databases">
        <title>Annotation of Ajellomyces capsulatus strain H88.</title>
        <authorList>
            <person name="Champion M."/>
            <person name="Cuomo C."/>
            <person name="Ma L.-J."/>
            <person name="Henn M.R."/>
            <person name="Sil A."/>
            <person name="Goldman B."/>
            <person name="Young S.K."/>
            <person name="Kodira C.D."/>
            <person name="Zeng Q."/>
            <person name="Koehrsen M."/>
            <person name="Alvarado L."/>
            <person name="Berlin A."/>
            <person name="Borenstein D."/>
            <person name="Chen Z."/>
            <person name="Engels R."/>
            <person name="Freedman E."/>
            <person name="Gellesch M."/>
            <person name="Goldberg J."/>
            <person name="Griggs A."/>
            <person name="Gujja S."/>
            <person name="Heiman D."/>
            <person name="Hepburn T."/>
            <person name="Howarth C."/>
            <person name="Jen D."/>
            <person name="Larson L."/>
            <person name="Lewis B."/>
            <person name="Mehta T."/>
            <person name="Park D."/>
            <person name="Pearson M."/>
            <person name="Roberts A."/>
            <person name="Saif S."/>
            <person name="Shea T."/>
            <person name="Shenoy N."/>
            <person name="Sisk P."/>
            <person name="Stolte C."/>
            <person name="Sykes S."/>
            <person name="Walk T."/>
            <person name="White J."/>
            <person name="Yandava C."/>
            <person name="Klein B."/>
            <person name="McEwen J.G."/>
            <person name="Puccia R."/>
            <person name="Goldman G.H."/>
            <person name="Felipe M.S."/>
            <person name="Nino-Vega G."/>
            <person name="San-Blas G."/>
            <person name="Taylor J."/>
            <person name="Mendoza L."/>
            <person name="Galagan J."/>
            <person name="Nusbaum C."/>
            <person name="Birren B."/>
        </authorList>
    </citation>
    <scope>NUCLEOTIDE SEQUENCE [LARGE SCALE GENOMIC DNA]</scope>
    <source>
        <strain evidence="3">H88</strain>
    </source>
</reference>